<dbReference type="Pfam" id="PF13783">
    <property type="entry name" value="DUF4177"/>
    <property type="match status" value="1"/>
</dbReference>
<dbReference type="EMBL" id="BTCL01000021">
    <property type="protein sequence ID" value="GMK47586.1"/>
    <property type="molecule type" value="Genomic_DNA"/>
</dbReference>
<gene>
    <name evidence="1" type="ORF">PghCCS26_47160</name>
</gene>
<evidence type="ECO:0000313" key="2">
    <source>
        <dbReference type="Proteomes" id="UP001285921"/>
    </source>
</evidence>
<accession>A0ABQ6NR48</accession>
<dbReference type="InterPro" id="IPR025234">
    <property type="entry name" value="YjzH-like"/>
</dbReference>
<organism evidence="1 2">
    <name type="scientific">Paenibacillus glycanilyticus</name>
    <dbReference type="NCBI Taxonomy" id="126569"/>
    <lineage>
        <taxon>Bacteria</taxon>
        <taxon>Bacillati</taxon>
        <taxon>Bacillota</taxon>
        <taxon>Bacilli</taxon>
        <taxon>Bacillales</taxon>
        <taxon>Paenibacillaceae</taxon>
        <taxon>Paenibacillus</taxon>
    </lineage>
</organism>
<evidence type="ECO:0008006" key="3">
    <source>
        <dbReference type="Google" id="ProtNLM"/>
    </source>
</evidence>
<keyword evidence="2" id="KW-1185">Reference proteome</keyword>
<reference evidence="1 2" key="1">
    <citation type="submission" date="2023-05" db="EMBL/GenBank/DDBJ databases">
        <title>Draft genome of Paenibacillus sp. CCS26.</title>
        <authorList>
            <person name="Akita H."/>
            <person name="Shinto Y."/>
            <person name="Kimura Z."/>
        </authorList>
    </citation>
    <scope>NUCLEOTIDE SEQUENCE [LARGE SCALE GENOMIC DNA]</scope>
    <source>
        <strain evidence="1 2">CCS26</strain>
    </source>
</reference>
<evidence type="ECO:0000313" key="1">
    <source>
        <dbReference type="EMBL" id="GMK47586.1"/>
    </source>
</evidence>
<dbReference type="RefSeq" id="WP_317981510.1">
    <property type="nucleotide sequence ID" value="NZ_BTCL01000021.1"/>
</dbReference>
<dbReference type="Proteomes" id="UP001285921">
    <property type="component" value="Unassembled WGS sequence"/>
</dbReference>
<sequence>MADRYEYQTISFARKGVFKAKFNPDEELNRLGAEGWELVAMYTAGAGVGSSDELFATFKRKHA</sequence>
<proteinExistence type="predicted"/>
<name>A0ABQ6NR48_9BACL</name>
<protein>
    <recommendedName>
        <fullName evidence="3">DUF4177 domain-containing protein</fullName>
    </recommendedName>
</protein>
<comment type="caution">
    <text evidence="1">The sequence shown here is derived from an EMBL/GenBank/DDBJ whole genome shotgun (WGS) entry which is preliminary data.</text>
</comment>